<dbReference type="PANTHER" id="PTHR30606">
    <property type="entry name" value="LIPID A BIOSYNTHESIS LAUROYL ACYLTRANSFERASE"/>
    <property type="match status" value="1"/>
</dbReference>
<name>A0ABV9RVI0_9PSEU</name>
<evidence type="ECO:0000313" key="9">
    <source>
        <dbReference type="Proteomes" id="UP001595909"/>
    </source>
</evidence>
<evidence type="ECO:0000256" key="6">
    <source>
        <dbReference type="ARBA" id="ARBA00023315"/>
    </source>
</evidence>
<keyword evidence="5" id="KW-0472">Membrane</keyword>
<dbReference type="PANTHER" id="PTHR30606:SF10">
    <property type="entry name" value="PHOSPHATIDYLINOSITOL MANNOSIDE ACYLTRANSFERASE"/>
    <property type="match status" value="1"/>
</dbReference>
<reference evidence="9" key="1">
    <citation type="journal article" date="2019" name="Int. J. Syst. Evol. Microbiol.">
        <title>The Global Catalogue of Microorganisms (GCM) 10K type strain sequencing project: providing services to taxonomists for standard genome sequencing and annotation.</title>
        <authorList>
            <consortium name="The Broad Institute Genomics Platform"/>
            <consortium name="The Broad Institute Genome Sequencing Center for Infectious Disease"/>
            <person name="Wu L."/>
            <person name="Ma J."/>
        </authorList>
    </citation>
    <scope>NUCLEOTIDE SEQUENCE [LARGE SCALE GENOMIC DNA]</scope>
    <source>
        <strain evidence="9">CCUG 50347</strain>
    </source>
</reference>
<dbReference type="Pfam" id="PF03279">
    <property type="entry name" value="Lip_A_acyltrans"/>
    <property type="match status" value="1"/>
</dbReference>
<organism evidence="8 9">
    <name type="scientific">Actinomycetospora chibensis</name>
    <dbReference type="NCBI Taxonomy" id="663606"/>
    <lineage>
        <taxon>Bacteria</taxon>
        <taxon>Bacillati</taxon>
        <taxon>Actinomycetota</taxon>
        <taxon>Actinomycetes</taxon>
        <taxon>Pseudonocardiales</taxon>
        <taxon>Pseudonocardiaceae</taxon>
        <taxon>Actinomycetospora</taxon>
    </lineage>
</organism>
<keyword evidence="3" id="KW-0997">Cell inner membrane</keyword>
<protein>
    <submittedName>
        <fullName evidence="8">Phosphatidylinositol mannoside acyltransferase</fullName>
    </submittedName>
</protein>
<dbReference type="EMBL" id="JBHSIM010000059">
    <property type="protein sequence ID" value="MFC4836225.1"/>
    <property type="molecule type" value="Genomic_DNA"/>
</dbReference>
<keyword evidence="9" id="KW-1185">Reference proteome</keyword>
<keyword evidence="6 8" id="KW-0012">Acyltransferase</keyword>
<evidence type="ECO:0000256" key="3">
    <source>
        <dbReference type="ARBA" id="ARBA00022519"/>
    </source>
</evidence>
<comment type="subcellular location">
    <subcellularLocation>
        <location evidence="1">Cell inner membrane</location>
    </subcellularLocation>
</comment>
<accession>A0ABV9RVI0</accession>
<dbReference type="Proteomes" id="UP001595909">
    <property type="component" value="Unassembled WGS sequence"/>
</dbReference>
<comment type="caution">
    <text evidence="8">The sequence shown here is derived from an EMBL/GenBank/DDBJ whole genome shotgun (WGS) entry which is preliminary data.</text>
</comment>
<evidence type="ECO:0000256" key="7">
    <source>
        <dbReference type="SAM" id="MobiDB-lite"/>
    </source>
</evidence>
<evidence type="ECO:0000256" key="4">
    <source>
        <dbReference type="ARBA" id="ARBA00022679"/>
    </source>
</evidence>
<dbReference type="CDD" id="cd07984">
    <property type="entry name" value="LPLAT_LABLAT-like"/>
    <property type="match status" value="1"/>
</dbReference>
<sequence length="323" mass="34613">MTDTATGTATDTARSVVTPAQRAVELGYAAGWGLVRAVPEPVARWAFATGADLAARRGGPGVRRLRSNLARVRPDAGPDELDALTAAGVRSYARYWREAFRLPGMDHEALVRRPVVYGQEHLDAALATGRGAVVALTHSGNWDMAGLWLVAHSGRFTTVAERLRPESLYERFVAYRESLGMEILPMTGGDSPVRGLVRALRQGRVVCLVADRDLSAHGVPVTFFGGRATMPPGPAALAASTGAALLPVGLWFTEDAEDGSGDGAERSSTRGVREGWGFRIHPPVPVPDRSAVPAATQAVADRFAADIAEHPADWHMLQRVWRD</sequence>
<evidence type="ECO:0000313" key="8">
    <source>
        <dbReference type="EMBL" id="MFC4836225.1"/>
    </source>
</evidence>
<dbReference type="GO" id="GO:0016746">
    <property type="term" value="F:acyltransferase activity"/>
    <property type="evidence" value="ECO:0007669"/>
    <property type="project" value="UniProtKB-KW"/>
</dbReference>
<evidence type="ECO:0000256" key="5">
    <source>
        <dbReference type="ARBA" id="ARBA00023136"/>
    </source>
</evidence>
<dbReference type="RefSeq" id="WP_274192254.1">
    <property type="nucleotide sequence ID" value="NZ_BAABHN010000059.1"/>
</dbReference>
<feature type="compositionally biased region" description="Basic and acidic residues" evidence="7">
    <location>
        <begin position="263"/>
        <end position="273"/>
    </location>
</feature>
<dbReference type="NCBIfam" id="NF005919">
    <property type="entry name" value="PRK07920.1"/>
    <property type="match status" value="1"/>
</dbReference>
<feature type="region of interest" description="Disordered" evidence="7">
    <location>
        <begin position="257"/>
        <end position="279"/>
    </location>
</feature>
<keyword evidence="4" id="KW-0808">Transferase</keyword>
<keyword evidence="2" id="KW-1003">Cell membrane</keyword>
<proteinExistence type="predicted"/>
<dbReference type="InterPro" id="IPR004960">
    <property type="entry name" value="LipA_acyltrans"/>
</dbReference>
<gene>
    <name evidence="8" type="ORF">ACFPEL_27705</name>
</gene>
<evidence type="ECO:0000256" key="2">
    <source>
        <dbReference type="ARBA" id="ARBA00022475"/>
    </source>
</evidence>
<evidence type="ECO:0000256" key="1">
    <source>
        <dbReference type="ARBA" id="ARBA00004533"/>
    </source>
</evidence>